<dbReference type="PANTHER" id="PTHR13994">
    <property type="entry name" value="NUDIX HYDROLASE RELATED"/>
    <property type="match status" value="1"/>
</dbReference>
<organism evidence="3 4">
    <name type="scientific">Brassica campestris</name>
    <name type="common">Field mustard</name>
    <dbReference type="NCBI Taxonomy" id="3711"/>
    <lineage>
        <taxon>Eukaryota</taxon>
        <taxon>Viridiplantae</taxon>
        <taxon>Streptophyta</taxon>
        <taxon>Embryophyta</taxon>
        <taxon>Tracheophyta</taxon>
        <taxon>Spermatophyta</taxon>
        <taxon>Magnoliopsida</taxon>
        <taxon>eudicotyledons</taxon>
        <taxon>Gunneridae</taxon>
        <taxon>Pentapetalae</taxon>
        <taxon>rosids</taxon>
        <taxon>malvids</taxon>
        <taxon>Brassicales</taxon>
        <taxon>Brassicaceae</taxon>
        <taxon>Brassiceae</taxon>
        <taxon>Brassica</taxon>
    </lineage>
</organism>
<dbReference type="SUPFAM" id="SSF55811">
    <property type="entry name" value="Nudix"/>
    <property type="match status" value="1"/>
</dbReference>
<comment type="catalytic activity">
    <reaction evidence="1">
        <text>ADP-D-ribose + H2O = D-ribose 5-phosphate + AMP + 2 H(+)</text>
        <dbReference type="Rhea" id="RHEA:10412"/>
        <dbReference type="ChEBI" id="CHEBI:15377"/>
        <dbReference type="ChEBI" id="CHEBI:15378"/>
        <dbReference type="ChEBI" id="CHEBI:57967"/>
        <dbReference type="ChEBI" id="CHEBI:78346"/>
        <dbReference type="ChEBI" id="CHEBI:456215"/>
        <dbReference type="EC" id="3.6.1.13"/>
    </reaction>
</comment>
<evidence type="ECO:0000256" key="2">
    <source>
        <dbReference type="SAM" id="MobiDB-lite"/>
    </source>
</evidence>
<dbReference type="EC" id="3.6.1.13" evidence="1"/>
<reference evidence="3 4" key="1">
    <citation type="submission" date="2021-07" db="EMBL/GenBank/DDBJ databases">
        <authorList>
            <consortium name="Genoscope - CEA"/>
            <person name="William W."/>
        </authorList>
    </citation>
    <scope>NUCLEOTIDE SEQUENCE [LARGE SCALE GENOMIC DNA]</scope>
</reference>
<protein>
    <recommendedName>
        <fullName evidence="1">Nudix hydrolase</fullName>
        <shortName evidence="1">AtNUDT</shortName>
        <ecNumber evidence="1">3.6.1.13</ecNumber>
        <ecNumber evidence="1">3.6.1.22</ecNumber>
    </recommendedName>
    <alternativeName>
        <fullName evidence="1">ADP-ribose pyrophosphatase</fullName>
    </alternativeName>
    <alternativeName>
        <fullName evidence="1">NADH pyrophosphatase</fullName>
    </alternativeName>
</protein>
<comment type="function">
    <text evidence="1">Mediates the hydrolysis of some nucleoside diphosphate derivatives, possibly using both NADH and ADP-ribose as substrates.</text>
</comment>
<dbReference type="InterPro" id="IPR015797">
    <property type="entry name" value="NUDIX_hydrolase-like_dom_sf"/>
</dbReference>
<dbReference type="GO" id="GO:0047631">
    <property type="term" value="F:ADP-ribose diphosphatase activity"/>
    <property type="evidence" value="ECO:0007669"/>
    <property type="project" value="UniProtKB-UniRule"/>
</dbReference>
<evidence type="ECO:0000313" key="4">
    <source>
        <dbReference type="Proteomes" id="UP000694005"/>
    </source>
</evidence>
<keyword evidence="1" id="KW-0479">Metal-binding</keyword>
<feature type="compositionally biased region" description="Low complexity" evidence="2">
    <location>
        <begin position="1"/>
        <end position="13"/>
    </location>
</feature>
<dbReference type="GO" id="GO:0035529">
    <property type="term" value="F:NADH pyrophosphatase activity"/>
    <property type="evidence" value="ECO:0007669"/>
    <property type="project" value="UniProtKB-UniRule"/>
</dbReference>
<gene>
    <name evidence="3" type="ORF">BRAPAZ1V2_A09P24890.2</name>
</gene>
<proteinExistence type="inferred from homology"/>
<dbReference type="Gene3D" id="3.90.79.10">
    <property type="entry name" value="Nucleoside Triphosphate Pyrophosphohydrolase"/>
    <property type="match status" value="1"/>
</dbReference>
<dbReference type="GO" id="GO:0051287">
    <property type="term" value="F:NAD binding"/>
    <property type="evidence" value="ECO:0007669"/>
    <property type="project" value="UniProtKB-UniRule"/>
</dbReference>
<dbReference type="AlphaFoldDB" id="A0A8D9FZS9"/>
<feature type="non-terminal residue" evidence="3">
    <location>
        <position position="1"/>
    </location>
</feature>
<comment type="similarity">
    <text evidence="1">Belongs to the Nudix hydrolase family.</text>
</comment>
<evidence type="ECO:0000256" key="1">
    <source>
        <dbReference type="RuleBase" id="RU368106"/>
    </source>
</evidence>
<comment type="cofactor">
    <cofactor evidence="1">
        <name>Mg(2+)</name>
        <dbReference type="ChEBI" id="CHEBI:18420"/>
    </cofactor>
</comment>
<dbReference type="Gramene" id="A09p24890.2_BraZ1">
    <property type="protein sequence ID" value="A09p24890.2_BraZ1.CDS"/>
    <property type="gene ID" value="A09g24890.2_BraZ1"/>
</dbReference>
<dbReference type="EMBL" id="LS974625">
    <property type="protein sequence ID" value="CAG7862022.1"/>
    <property type="molecule type" value="Genomic_DNA"/>
</dbReference>
<dbReference type="InterPro" id="IPR003293">
    <property type="entry name" value="Nudix_hydrolase6-like"/>
</dbReference>
<evidence type="ECO:0000313" key="3">
    <source>
        <dbReference type="EMBL" id="CAG7862022.1"/>
    </source>
</evidence>
<comment type="catalytic activity">
    <reaction evidence="1">
        <text>NAD(+) + H2O = beta-nicotinamide D-ribonucleotide + AMP + 2 H(+)</text>
        <dbReference type="Rhea" id="RHEA:11800"/>
        <dbReference type="ChEBI" id="CHEBI:14649"/>
        <dbReference type="ChEBI" id="CHEBI:15377"/>
        <dbReference type="ChEBI" id="CHEBI:15378"/>
        <dbReference type="ChEBI" id="CHEBI:57540"/>
        <dbReference type="ChEBI" id="CHEBI:456215"/>
        <dbReference type="EC" id="3.6.1.22"/>
    </reaction>
</comment>
<accession>A0A8D9FZS9</accession>
<comment type="catalytic activity">
    <reaction evidence="1">
        <text>NADH + H2O = reduced beta-nicotinamide D-ribonucleotide + AMP + 2 H(+)</text>
        <dbReference type="Rhea" id="RHEA:48868"/>
        <dbReference type="ChEBI" id="CHEBI:15377"/>
        <dbReference type="ChEBI" id="CHEBI:15378"/>
        <dbReference type="ChEBI" id="CHEBI:57945"/>
        <dbReference type="ChEBI" id="CHEBI:90832"/>
        <dbReference type="ChEBI" id="CHEBI:456215"/>
        <dbReference type="EC" id="3.6.1.22"/>
    </reaction>
</comment>
<dbReference type="EC" id="3.6.1.22" evidence="1"/>
<dbReference type="PANTHER" id="PTHR13994:SF13">
    <property type="entry name" value="FI03680P"/>
    <property type="match status" value="1"/>
</dbReference>
<feature type="region of interest" description="Disordered" evidence="2">
    <location>
        <begin position="1"/>
        <end position="32"/>
    </location>
</feature>
<dbReference type="Proteomes" id="UP000694005">
    <property type="component" value="Chromosome A09"/>
</dbReference>
<keyword evidence="1" id="KW-0378">Hydrolase</keyword>
<sequence>VGSSRGSSLESDSPNLTKYHPRPSKGEINTTKQSSSSNHFIWLKLCKVSNNHFVMLPYLQSSAPPKKLKVQGQYRQVFPTRRANLKFKAIFIGKKEIWLKLPVKKSELVPITCDLSSCRERICDANLLDTRVQRRSLVCFMQMLHIKLVLEGFVNIKRCLLCKKKEIFSGAVREVKEETGIDTAFLEKFDIFFICMLKPLSHKIIIDNLEIKAAKWMPLVEFVEQPMIKGEKMFKPSLYYNVVHDDDPSNSNCTADFY</sequence>
<dbReference type="GO" id="GO:0046872">
    <property type="term" value="F:metal ion binding"/>
    <property type="evidence" value="ECO:0007669"/>
    <property type="project" value="UniProtKB-UniRule"/>
</dbReference>
<keyword evidence="1" id="KW-0460">Magnesium</keyword>
<name>A0A8D9FZS9_BRACM</name>